<evidence type="ECO:0000256" key="4">
    <source>
        <dbReference type="ARBA" id="ARBA00023136"/>
    </source>
</evidence>
<dbReference type="Pfam" id="PF01925">
    <property type="entry name" value="TauE"/>
    <property type="match status" value="1"/>
</dbReference>
<gene>
    <name evidence="6" type="ORF">ceV_323</name>
</gene>
<feature type="transmembrane region" description="Helical" evidence="5">
    <location>
        <begin position="6"/>
        <end position="33"/>
    </location>
</feature>
<keyword evidence="7" id="KW-1185">Reference proteome</keyword>
<dbReference type="Proteomes" id="UP000203826">
    <property type="component" value="Segment"/>
</dbReference>
<evidence type="ECO:0000256" key="3">
    <source>
        <dbReference type="ARBA" id="ARBA00022989"/>
    </source>
</evidence>
<evidence type="ECO:0000256" key="2">
    <source>
        <dbReference type="ARBA" id="ARBA00022692"/>
    </source>
</evidence>
<feature type="transmembrane region" description="Helical" evidence="5">
    <location>
        <begin position="75"/>
        <end position="95"/>
    </location>
</feature>
<evidence type="ECO:0000313" key="6">
    <source>
        <dbReference type="EMBL" id="ALH23229.1"/>
    </source>
</evidence>
<dbReference type="PANTHER" id="PTHR43701">
    <property type="entry name" value="MEMBRANE TRANSPORTER PROTEIN MJ0441-RELATED"/>
    <property type="match status" value="1"/>
</dbReference>
<keyword evidence="3 5" id="KW-1133">Transmembrane helix</keyword>
<dbReference type="InterPro" id="IPR051598">
    <property type="entry name" value="TSUP/Inactive_protease-like"/>
</dbReference>
<evidence type="ECO:0000256" key="1">
    <source>
        <dbReference type="ARBA" id="ARBA00004141"/>
    </source>
</evidence>
<protein>
    <submittedName>
        <fullName evidence="6">Permease</fullName>
    </submittedName>
</protein>
<keyword evidence="4 5" id="KW-0472">Membrane</keyword>
<evidence type="ECO:0000256" key="5">
    <source>
        <dbReference type="SAM" id="Phobius"/>
    </source>
</evidence>
<proteinExistence type="predicted"/>
<name>A0A0N9Q9J2_9VIRU</name>
<reference evidence="6 7" key="1">
    <citation type="journal article" date="2015" name="Genome Announc.">
        <title>The 474-Kilobase-Pair Complete Genome Sequence of CeV-01B, a Virus Infecting Haptolina (Chrysochromulina) ericina (Prymnesiophyceae).</title>
        <authorList>
            <person name="Gallot-Lavallee L."/>
            <person name="Pagarete A."/>
            <person name="Legendre M."/>
            <person name="Santini S."/>
            <person name="Sandaa R.A."/>
            <person name="Himmelbauer H."/>
            <person name="Ogata H."/>
            <person name="Bratbak G."/>
            <person name="Claverie J.M."/>
        </authorList>
    </citation>
    <scope>NUCLEOTIDE SEQUENCE [LARGE SCALE GENOMIC DNA]</scope>
    <source>
        <strain evidence="6">CeV-01B</strain>
    </source>
</reference>
<dbReference type="GO" id="GO:0016020">
    <property type="term" value="C:membrane"/>
    <property type="evidence" value="ECO:0007669"/>
    <property type="project" value="UniProtKB-SubCell"/>
</dbReference>
<feature type="transmembrane region" description="Helical" evidence="5">
    <location>
        <begin position="45"/>
        <end position="63"/>
    </location>
</feature>
<evidence type="ECO:0000313" key="7">
    <source>
        <dbReference type="Proteomes" id="UP000203826"/>
    </source>
</evidence>
<organism evidence="6 7">
    <name type="scientific">Chrysochromulina ericina virus CeV-01B</name>
    <dbReference type="NCBI Taxonomy" id="3070830"/>
    <lineage>
        <taxon>Viruses</taxon>
        <taxon>Varidnaviria</taxon>
        <taxon>Bamfordvirae</taxon>
        <taxon>Nucleocytoviricota</taxon>
        <taxon>Megaviricetes</taxon>
        <taxon>Imitervirales</taxon>
        <taxon>Mesomimiviridae</taxon>
        <taxon>Tethysvirus</taxon>
        <taxon>Tethysvirus raunefjordenense</taxon>
    </lineage>
</organism>
<keyword evidence="2 5" id="KW-0812">Transmembrane</keyword>
<sequence>MLEIILIIIAGFITGFFSGALGSGTSILLLPLLSFLTVIKNHKTAIGTTLFVSLPPLSIAAVYNYYKHDYVNIKIGMLLMVIITLSAWLGSYYSIKSDARNIAYITSSILLFLSIFWFYCGYTGNYLK</sequence>
<dbReference type="KEGG" id="vg:26049190"/>
<accession>A0A0N9Q9J2</accession>
<dbReference type="InterPro" id="IPR002781">
    <property type="entry name" value="TM_pro_TauE-like"/>
</dbReference>
<dbReference type="PANTHER" id="PTHR43701:SF2">
    <property type="entry name" value="MEMBRANE TRANSPORTER PROTEIN YJNA-RELATED"/>
    <property type="match status" value="1"/>
</dbReference>
<comment type="subcellular location">
    <subcellularLocation>
        <location evidence="1">Membrane</location>
        <topology evidence="1">Multi-pass membrane protein</topology>
    </subcellularLocation>
</comment>
<dbReference type="EMBL" id="KT820662">
    <property type="protein sequence ID" value="ALH23229.1"/>
    <property type="molecule type" value="Genomic_DNA"/>
</dbReference>
<feature type="transmembrane region" description="Helical" evidence="5">
    <location>
        <begin position="102"/>
        <end position="119"/>
    </location>
</feature>